<evidence type="ECO:0008006" key="2">
    <source>
        <dbReference type="Google" id="ProtNLM"/>
    </source>
</evidence>
<dbReference type="EMBL" id="CP016808">
    <property type="protein sequence ID" value="ANY69987.1"/>
    <property type="molecule type" value="Genomic_DNA"/>
</dbReference>
<gene>
    <name evidence="1" type="ORF">BBD42_28395</name>
</gene>
<protein>
    <recommendedName>
        <fullName evidence="2">DUF2536 domain-containing protein</fullName>
    </recommendedName>
</protein>
<dbReference type="AlphaFoldDB" id="A0A1B2DQL0"/>
<evidence type="ECO:0000313" key="1">
    <source>
        <dbReference type="EMBL" id="ANY69987.1"/>
    </source>
</evidence>
<proteinExistence type="predicted"/>
<reference evidence="1" key="1">
    <citation type="submission" date="2016-08" db="EMBL/GenBank/DDBJ databases">
        <title>Complete Genome Seqeunce of Paenibacillus sp. BIHB 4019 from tea rhizoplane.</title>
        <authorList>
            <person name="Thakur R."/>
            <person name="Swarnkar M.K."/>
            <person name="Gulati A."/>
        </authorList>
    </citation>
    <scope>NUCLEOTIDE SEQUENCE [LARGE SCALE GENOMIC DNA]</scope>
    <source>
        <strain evidence="1">BIHB4019</strain>
    </source>
</reference>
<organism evidence="1">
    <name type="scientific">Paenibacillus sp. BIHB 4019</name>
    <dbReference type="NCBI Taxonomy" id="1870819"/>
    <lineage>
        <taxon>Bacteria</taxon>
        <taxon>Bacillati</taxon>
        <taxon>Bacillota</taxon>
        <taxon>Bacilli</taxon>
        <taxon>Bacillales</taxon>
        <taxon>Paenibacillaceae</taxon>
        <taxon>Paenibacillus</taxon>
    </lineage>
</organism>
<dbReference type="RefSeq" id="WP_056041703.1">
    <property type="nucleotide sequence ID" value="NZ_CP016808.1"/>
</dbReference>
<sequence>MDFRLDLIEDKIEFFEAFDLRTLEKHIDQQIEANKALLLQVHAISHHAVFHPDRGKMLYSAVVHFKVKK</sequence>
<name>A0A1B2DQL0_9BACL</name>
<accession>A0A1B2DQL0</accession>
<dbReference type="Pfam" id="PF10750">
    <property type="entry name" value="DUF2536"/>
    <property type="match status" value="1"/>
</dbReference>
<dbReference type="InterPro" id="IPR019686">
    <property type="entry name" value="DUF2536"/>
</dbReference>